<protein>
    <submittedName>
        <fullName evidence="1">Uncharacterized protein</fullName>
    </submittedName>
</protein>
<accession>A0A0A9AWU6</accession>
<name>A0A0A9AWU6_ARUDO</name>
<sequence>MGSQNCSSQD</sequence>
<reference evidence="1" key="2">
    <citation type="journal article" date="2015" name="Data Brief">
        <title>Shoot transcriptome of the giant reed, Arundo donax.</title>
        <authorList>
            <person name="Barrero R.A."/>
            <person name="Guerrero F.D."/>
            <person name="Moolhuijzen P."/>
            <person name="Goolsby J.A."/>
            <person name="Tidwell J."/>
            <person name="Bellgard S.E."/>
            <person name="Bellgard M.I."/>
        </authorList>
    </citation>
    <scope>NUCLEOTIDE SEQUENCE</scope>
    <source>
        <tissue evidence="1">Shoot tissue taken approximately 20 cm above the soil surface</tissue>
    </source>
</reference>
<reference evidence="1" key="1">
    <citation type="submission" date="2014-09" db="EMBL/GenBank/DDBJ databases">
        <authorList>
            <person name="Magalhaes I.L.F."/>
            <person name="Oliveira U."/>
            <person name="Santos F.R."/>
            <person name="Vidigal T.H.D.A."/>
            <person name="Brescovit A.D."/>
            <person name="Santos A.J."/>
        </authorList>
    </citation>
    <scope>NUCLEOTIDE SEQUENCE</scope>
    <source>
        <tissue evidence="1">Shoot tissue taken approximately 20 cm above the soil surface</tissue>
    </source>
</reference>
<proteinExistence type="predicted"/>
<dbReference type="EMBL" id="GBRH01244495">
    <property type="protein sequence ID" value="JAD53400.1"/>
    <property type="molecule type" value="Transcribed_RNA"/>
</dbReference>
<evidence type="ECO:0000313" key="1">
    <source>
        <dbReference type="EMBL" id="JAD53400.1"/>
    </source>
</evidence>
<organism evidence="1">
    <name type="scientific">Arundo donax</name>
    <name type="common">Giant reed</name>
    <name type="synonym">Donax arundinaceus</name>
    <dbReference type="NCBI Taxonomy" id="35708"/>
    <lineage>
        <taxon>Eukaryota</taxon>
        <taxon>Viridiplantae</taxon>
        <taxon>Streptophyta</taxon>
        <taxon>Embryophyta</taxon>
        <taxon>Tracheophyta</taxon>
        <taxon>Spermatophyta</taxon>
        <taxon>Magnoliopsida</taxon>
        <taxon>Liliopsida</taxon>
        <taxon>Poales</taxon>
        <taxon>Poaceae</taxon>
        <taxon>PACMAD clade</taxon>
        <taxon>Arundinoideae</taxon>
        <taxon>Arundineae</taxon>
        <taxon>Arundo</taxon>
    </lineage>
</organism>